<feature type="compositionally biased region" description="Basic residues" evidence="1">
    <location>
        <begin position="1"/>
        <end position="11"/>
    </location>
</feature>
<dbReference type="InterPro" id="IPR016135">
    <property type="entry name" value="UBQ-conjugating_enzyme/RWD"/>
</dbReference>
<keyword evidence="4" id="KW-1185">Reference proteome</keyword>
<reference evidence="3" key="3">
    <citation type="submission" date="2025-09" db="UniProtKB">
        <authorList>
            <consortium name="Ensembl"/>
        </authorList>
    </citation>
    <scope>IDENTIFICATION</scope>
    <source>
        <strain evidence="3">Boxer</strain>
    </source>
</reference>
<proteinExistence type="predicted"/>
<dbReference type="OrthoDB" id="6600758at2759"/>
<organism evidence="3 4">
    <name type="scientific">Canis lupus familiaris</name>
    <name type="common">Dog</name>
    <name type="synonym">Canis familiaris</name>
    <dbReference type="NCBI Taxonomy" id="9615"/>
    <lineage>
        <taxon>Eukaryota</taxon>
        <taxon>Metazoa</taxon>
        <taxon>Chordata</taxon>
        <taxon>Craniata</taxon>
        <taxon>Vertebrata</taxon>
        <taxon>Euteleostomi</taxon>
        <taxon>Mammalia</taxon>
        <taxon>Eutheria</taxon>
        <taxon>Laurasiatheria</taxon>
        <taxon>Carnivora</taxon>
        <taxon>Caniformia</taxon>
        <taxon>Canidae</taxon>
        <taxon>Canis</taxon>
    </lineage>
</organism>
<evidence type="ECO:0000259" key="2">
    <source>
        <dbReference type="PROSITE" id="PS50127"/>
    </source>
</evidence>
<dbReference type="Gene3D" id="3.10.110.10">
    <property type="entry name" value="Ubiquitin Conjugating Enzyme"/>
    <property type="match status" value="1"/>
</dbReference>
<sequence length="98" mass="11296">MHRAGLGRKSRDKGVDPYPFSPPKCKSEPWLFYLHRYPLGTVCLSILEEYKDWRPALLIKQILLGIQKLLNESDTQDSAQAEAHEKRVQAQAKKFAPF</sequence>
<dbReference type="InterPro" id="IPR000608">
    <property type="entry name" value="UBC"/>
</dbReference>
<evidence type="ECO:0000313" key="3">
    <source>
        <dbReference type="Ensembl" id="ENSCAFP00845019020.1"/>
    </source>
</evidence>
<protein>
    <recommendedName>
        <fullName evidence="2">UBC core domain-containing protein</fullName>
    </recommendedName>
</protein>
<evidence type="ECO:0000256" key="1">
    <source>
        <dbReference type="SAM" id="MobiDB-lite"/>
    </source>
</evidence>
<evidence type="ECO:0000313" key="4">
    <source>
        <dbReference type="Proteomes" id="UP000805418"/>
    </source>
</evidence>
<accession>A0A8I3P098</accession>
<dbReference type="InterPro" id="IPR050113">
    <property type="entry name" value="Ub_conjugating_enzyme"/>
</dbReference>
<dbReference type="AlphaFoldDB" id="A0A8I3P098"/>
<dbReference type="PANTHER" id="PTHR24067">
    <property type="entry name" value="UBIQUITIN-CONJUGATING ENZYME E2"/>
    <property type="match status" value="1"/>
</dbReference>
<dbReference type="Proteomes" id="UP000805418">
    <property type="component" value="Chromosome 3"/>
</dbReference>
<reference evidence="3" key="2">
    <citation type="submission" date="2025-08" db="UniProtKB">
        <authorList>
            <consortium name="Ensembl"/>
        </authorList>
    </citation>
    <scope>IDENTIFICATION</scope>
    <source>
        <strain evidence="3">Boxer</strain>
    </source>
</reference>
<dbReference type="Pfam" id="PF00179">
    <property type="entry name" value="UQ_con"/>
    <property type="match status" value="1"/>
</dbReference>
<dbReference type="PROSITE" id="PS50127">
    <property type="entry name" value="UBC_2"/>
    <property type="match status" value="1"/>
</dbReference>
<name>A0A8I3P098_CANLF</name>
<reference evidence="3" key="1">
    <citation type="submission" date="2020-03" db="EMBL/GenBank/DDBJ databases">
        <title>Long-read based genome assembly of a Labrador retriever dog.</title>
        <authorList>
            <person name="Eory L."/>
            <person name="Zhang W."/>
            <person name="Schoenebeck J."/>
        </authorList>
    </citation>
    <scope>NUCLEOTIDE SEQUENCE [LARGE SCALE GENOMIC DNA]</scope>
    <source>
        <strain evidence="3">Labrador retriever</strain>
    </source>
</reference>
<feature type="domain" description="UBC core" evidence="2">
    <location>
        <begin position="1"/>
        <end position="98"/>
    </location>
</feature>
<dbReference type="Ensembl" id="ENSCAFT00845024213.1">
    <property type="protein sequence ID" value="ENSCAFP00845019020.1"/>
    <property type="gene ID" value="ENSCAFG00845013588.1"/>
</dbReference>
<dbReference type="SUPFAM" id="SSF54495">
    <property type="entry name" value="UBC-like"/>
    <property type="match status" value="1"/>
</dbReference>
<feature type="region of interest" description="Disordered" evidence="1">
    <location>
        <begin position="1"/>
        <end position="21"/>
    </location>
</feature>